<evidence type="ECO:0000313" key="1">
    <source>
        <dbReference type="EMBL" id="GIE69583.1"/>
    </source>
</evidence>
<dbReference type="SUPFAM" id="SSF103032">
    <property type="entry name" value="Hypothetical protein YwqG"/>
    <property type="match status" value="1"/>
</dbReference>
<evidence type="ECO:0008006" key="3">
    <source>
        <dbReference type="Google" id="ProtNLM"/>
    </source>
</evidence>
<dbReference type="InterPro" id="IPR015315">
    <property type="entry name" value="DUF1963"/>
</dbReference>
<reference evidence="1 2" key="1">
    <citation type="submission" date="2021-01" db="EMBL/GenBank/DDBJ databases">
        <title>Whole genome shotgun sequence of Actinoplanes palleronii NBRC 14916.</title>
        <authorList>
            <person name="Komaki H."/>
            <person name="Tamura T."/>
        </authorList>
    </citation>
    <scope>NUCLEOTIDE SEQUENCE [LARGE SCALE GENOMIC DNA]</scope>
    <source>
        <strain evidence="1 2">NBRC 14916</strain>
    </source>
</reference>
<name>A0ABQ4BFY6_9ACTN</name>
<proteinExistence type="predicted"/>
<dbReference type="Gene3D" id="2.30.320.10">
    <property type="entry name" value="YwqG-like"/>
    <property type="match status" value="1"/>
</dbReference>
<organism evidence="1 2">
    <name type="scientific">Actinoplanes palleronii</name>
    <dbReference type="NCBI Taxonomy" id="113570"/>
    <lineage>
        <taxon>Bacteria</taxon>
        <taxon>Bacillati</taxon>
        <taxon>Actinomycetota</taxon>
        <taxon>Actinomycetes</taxon>
        <taxon>Micromonosporales</taxon>
        <taxon>Micromonosporaceae</taxon>
        <taxon>Actinoplanes</taxon>
    </lineage>
</organism>
<gene>
    <name evidence="1" type="ORF">Apa02nite_056910</name>
</gene>
<accession>A0ABQ4BFY6</accession>
<evidence type="ECO:0000313" key="2">
    <source>
        <dbReference type="Proteomes" id="UP000624709"/>
    </source>
</evidence>
<sequence length="328" mass="35628">MTRTSPVPPLDLPALFPGLSAFAKTATRLHPRRGEPDRSDSHVGGLLLWPAEEPWPTCEELHVVATETPVPPVPPLSTPSPELMAGLATMVPGFAGYTTTDAGSFLRGSTVQVQPGPLVPVAQLRAGDIPDVRCPPGTDMLQVLWCPNTHGEHSGPAIEVRWRQERSVVNVLPAAPPVTASEEHYLPRRCVVHPEQVVEFPDDEELPDDLGERVRAFEDSRQYGEESYSSVSRAPGWKVGGYPSWGVTGLIPMLCDGCHSPMDLLLTISSSEHRGAAWFPVEDAHVPESWGDPAWTVLTKPTGVTAGNEDGLRIFVCTACPEWPIRVR</sequence>
<comment type="caution">
    <text evidence="1">The sequence shown here is derived from an EMBL/GenBank/DDBJ whole genome shotgun (WGS) entry which is preliminary data.</text>
</comment>
<dbReference type="Pfam" id="PF09234">
    <property type="entry name" value="DUF1963"/>
    <property type="match status" value="1"/>
</dbReference>
<keyword evidence="2" id="KW-1185">Reference proteome</keyword>
<dbReference type="EMBL" id="BOMS01000089">
    <property type="protein sequence ID" value="GIE69583.1"/>
    <property type="molecule type" value="Genomic_DNA"/>
</dbReference>
<dbReference type="InterPro" id="IPR035948">
    <property type="entry name" value="YwqG-like_sf"/>
</dbReference>
<protein>
    <recommendedName>
        <fullName evidence="3">DUF1963 domain-containing protein</fullName>
    </recommendedName>
</protein>
<dbReference type="Proteomes" id="UP000624709">
    <property type="component" value="Unassembled WGS sequence"/>
</dbReference>